<keyword evidence="2" id="KW-0040">ANK repeat</keyword>
<dbReference type="Gene3D" id="3.40.50.300">
    <property type="entry name" value="P-loop containing nucleotide triphosphate hydrolases"/>
    <property type="match status" value="1"/>
</dbReference>
<dbReference type="InterPro" id="IPR036770">
    <property type="entry name" value="Ankyrin_rpt-contain_sf"/>
</dbReference>
<dbReference type="PANTHER" id="PTHR10039:SF5">
    <property type="entry name" value="NACHT DOMAIN-CONTAINING PROTEIN"/>
    <property type="match status" value="1"/>
</dbReference>
<evidence type="ECO:0000259" key="4">
    <source>
        <dbReference type="PROSITE" id="PS50837"/>
    </source>
</evidence>
<dbReference type="PROSITE" id="PS50297">
    <property type="entry name" value="ANK_REP_REGION"/>
    <property type="match status" value="1"/>
</dbReference>
<dbReference type="InterPro" id="IPR043519">
    <property type="entry name" value="NT_sf"/>
</dbReference>
<keyword evidence="1" id="KW-0677">Repeat</keyword>
<dbReference type="InterPro" id="IPR002110">
    <property type="entry name" value="Ankyrin_rpt"/>
</dbReference>
<dbReference type="InterPro" id="IPR007111">
    <property type="entry name" value="NACHT_NTPase"/>
</dbReference>
<dbReference type="InterPro" id="IPR007685">
    <property type="entry name" value="RelA_SpoT"/>
</dbReference>
<dbReference type="PANTHER" id="PTHR10039">
    <property type="entry name" value="AMELOGENIN"/>
    <property type="match status" value="1"/>
</dbReference>
<name>A0A1B8ARW2_FUSPO</name>
<evidence type="ECO:0000313" key="6">
    <source>
        <dbReference type="Proteomes" id="UP000091967"/>
    </source>
</evidence>
<dbReference type="EMBL" id="LYXU01000002">
    <property type="protein sequence ID" value="OBS23217.1"/>
    <property type="molecule type" value="Genomic_DNA"/>
</dbReference>
<organism evidence="5 6">
    <name type="scientific">Fusarium poae</name>
    <dbReference type="NCBI Taxonomy" id="36050"/>
    <lineage>
        <taxon>Eukaryota</taxon>
        <taxon>Fungi</taxon>
        <taxon>Dikarya</taxon>
        <taxon>Ascomycota</taxon>
        <taxon>Pezizomycotina</taxon>
        <taxon>Sordariomycetes</taxon>
        <taxon>Hypocreomycetidae</taxon>
        <taxon>Hypocreales</taxon>
        <taxon>Nectriaceae</taxon>
        <taxon>Fusarium</taxon>
    </lineage>
</organism>
<proteinExistence type="predicted"/>
<dbReference type="SUPFAM" id="SSF48403">
    <property type="entry name" value="Ankyrin repeat"/>
    <property type="match status" value="1"/>
</dbReference>
<evidence type="ECO:0000256" key="1">
    <source>
        <dbReference type="ARBA" id="ARBA00022737"/>
    </source>
</evidence>
<comment type="caution">
    <text evidence="5">The sequence shown here is derived from an EMBL/GenBank/DDBJ whole genome shotgun (WGS) entry which is preliminary data.</text>
</comment>
<evidence type="ECO:0000256" key="3">
    <source>
        <dbReference type="SAM" id="MobiDB-lite"/>
    </source>
</evidence>
<dbReference type="PROSITE" id="PS50088">
    <property type="entry name" value="ANK_REPEAT"/>
    <property type="match status" value="1"/>
</dbReference>
<dbReference type="Pfam" id="PF04607">
    <property type="entry name" value="RelA_SpoT"/>
    <property type="match status" value="1"/>
</dbReference>
<dbReference type="SMART" id="SM00954">
    <property type="entry name" value="RelA_SpoT"/>
    <property type="match status" value="1"/>
</dbReference>
<gene>
    <name evidence="5" type="ORF">FPOA_03770</name>
</gene>
<dbReference type="STRING" id="36050.A0A1B8ARW2"/>
<feature type="repeat" description="ANK" evidence="2">
    <location>
        <begin position="1246"/>
        <end position="1278"/>
    </location>
</feature>
<evidence type="ECO:0000256" key="2">
    <source>
        <dbReference type="PROSITE-ProRule" id="PRU00023"/>
    </source>
</evidence>
<dbReference type="Pfam" id="PF12796">
    <property type="entry name" value="Ank_2"/>
    <property type="match status" value="1"/>
</dbReference>
<dbReference type="SUPFAM" id="SSF81301">
    <property type="entry name" value="Nucleotidyltransferase"/>
    <property type="match status" value="1"/>
</dbReference>
<dbReference type="SUPFAM" id="SSF52540">
    <property type="entry name" value="P-loop containing nucleoside triphosphate hydrolases"/>
    <property type="match status" value="1"/>
</dbReference>
<dbReference type="Gene3D" id="1.25.40.20">
    <property type="entry name" value="Ankyrin repeat-containing domain"/>
    <property type="match status" value="1"/>
</dbReference>
<feature type="region of interest" description="Disordered" evidence="3">
    <location>
        <begin position="967"/>
        <end position="1006"/>
    </location>
</feature>
<sequence>MSALDDPQTSLRAKIDAQFRKHDWENEEQAQEIFLVDIWPRLENDYETMVEKMKTKYDKLLKTERIDGMVEGRVKSRESIRQSMHRRRKQREHWESFREMMDEIHDLAAIRIIVDYPHHLTKISHSITNSKTLCPRATPNIFLADRPVGTYWAAWFGAYECENHHVEAHYPDDDPARWYNEVIFEIQITCLPAHLHNKIAHSLHYKGQGGELSRGDEIVIDLTRGLGLCYSLCLYYKSEKLLSDRDQLMNEPVSHFDRQLPGTGFGAIPMKFPNIPGLNDPNIKELPSQFFQEAIKNSSAISGQETSVTIWDSLVSELSRAITNRQAQPRIPSTEEQQLIDRVISKLPFERMGDREGNIENALESTCSWLLDNPMYQDWKTANANTETRPFFWIKGKAGSGKSVMMKFLTENMKETSQEDNVISFFFSARGEERTTKELYRSILHDLFWSEPDLQKNIDSLKPQDLRRIDQSGWEIKDLKRVISRSLANRQARGRLYLLIDALDECHEDEIREMLKFFETQKLDAFRMCLASRPYPEISLADCHHLVLEDHTAEDIRAYIHDRLKIFDISEVDAQSVKDAILKRCSGIFLWVILVIPLLQKRTDRGDGDSVISLMETLKQTPNGLNELFQDMIQRDEQSLPTVCLTLQWILFARRPLHPQELRTAVRSSQSKDPQTGNPETLRKFVLDTTRGLAEITKSSPPTVQFIHESVREFLLSNHHRYTQGLEGNFEGQSHSILAHACLLQFQAPPQTVTNSANPPLLEYAMDCIFYHANLAQHFGVRQDKFLLEFPLQFWIEKADCPPDTTLLYILAEQGAEHLISIHPDRARHLRLKGGAHSYPFFAALLREAGLNGFRSIDALFGFGPSFESDLKEYYIYLIQSLFSRHIVLSNDESCCPIMFFLRSASYPLLHRILDSHQYEIPCSKHGLYTGLFIREIPQEEILDLCFEFAPNLNFLGQHLRFNAAGDRSPTPKKLKGSSLQVPDDDGGRSGWIDTDGPATRENREPGLLGNLRQSVTSSYNSWRRIFLGRSALPINPFQRRMPNVKGFEHFQQVVDHFPEILYTHLEPNVTLLDLAIEKEFSAVIPLIISMIINRKNYRGAMSAATSAVSARRTLGFESRSNIIRQLVDASFKLDLQILLHHATQPLLKPKKMNMDDWRMMEFLVHGFKVVELDSKVGEGQRIFNEPVNAQEARQSGTVAQLMKYGVNLYDVDGKGSTILHKLTDTEQLSYILSTGDINIDAKDRRGSTAILLAAKVESFNRVALFLDAGADINVIDHYGSTLLHYCVRNEEIIGRILEKSRVNVNAENQLGYTSLYTAIKAEAYGTVKRLLNAGACPDIQDLLLAIKVEAYGCIDALLGATGYSNKTELLRYSVAKEHERMFDLLLASNALAEPKAEDWGKLLKTVVSQGKLWFVKRIVNHHKIMIDPAWLGPLVSKVPGGYRFDYHDLCETLRQCLNEMKASMNGKLPKANRMPLQLAIKHNRYDMVFLMEAFLRDEPLVKVITKEERNKLITNGRRMIVTT</sequence>
<dbReference type="SMART" id="SM00248">
    <property type="entry name" value="ANK"/>
    <property type="match status" value="4"/>
</dbReference>
<dbReference type="InterPro" id="IPR056884">
    <property type="entry name" value="NPHP3-like_N"/>
</dbReference>
<feature type="domain" description="NACHT" evidence="4">
    <location>
        <begin position="390"/>
        <end position="534"/>
    </location>
</feature>
<protein>
    <recommendedName>
        <fullName evidence="4">NACHT domain-containing protein</fullName>
    </recommendedName>
</protein>
<dbReference type="GO" id="GO:0015969">
    <property type="term" value="P:guanosine tetraphosphate metabolic process"/>
    <property type="evidence" value="ECO:0007669"/>
    <property type="project" value="InterPro"/>
</dbReference>
<reference evidence="5 6" key="1">
    <citation type="submission" date="2016-06" db="EMBL/GenBank/DDBJ databases">
        <title>Living apart together: crosstalk between the core and supernumerary genomes in a fungal plant pathogen.</title>
        <authorList>
            <person name="Vanheule A."/>
            <person name="Audenaert K."/>
            <person name="Warris S."/>
            <person name="Van De Geest H."/>
            <person name="Schijlen E."/>
            <person name="Hofte M."/>
            <person name="De Saeger S."/>
            <person name="Haesaert G."/>
            <person name="Waalwijk C."/>
            <person name="Van Der Lee T."/>
        </authorList>
    </citation>
    <scope>NUCLEOTIDE SEQUENCE [LARGE SCALE GENOMIC DNA]</scope>
    <source>
        <strain evidence="5 6">2516</strain>
    </source>
</reference>
<accession>A0A1B8ARW2</accession>
<dbReference type="Proteomes" id="UP000091967">
    <property type="component" value="Unassembled WGS sequence"/>
</dbReference>
<keyword evidence="6" id="KW-1185">Reference proteome</keyword>
<dbReference type="Gene3D" id="3.30.460.10">
    <property type="entry name" value="Beta Polymerase, domain 2"/>
    <property type="match status" value="1"/>
</dbReference>
<dbReference type="Pfam" id="PF24883">
    <property type="entry name" value="NPHP3_N"/>
    <property type="match status" value="1"/>
</dbReference>
<dbReference type="PROSITE" id="PS50837">
    <property type="entry name" value="NACHT"/>
    <property type="match status" value="1"/>
</dbReference>
<dbReference type="InterPro" id="IPR027417">
    <property type="entry name" value="P-loop_NTPase"/>
</dbReference>
<evidence type="ECO:0000313" key="5">
    <source>
        <dbReference type="EMBL" id="OBS23217.1"/>
    </source>
</evidence>